<dbReference type="PROSITE" id="PS00455">
    <property type="entry name" value="AMP_BINDING"/>
    <property type="match status" value="1"/>
</dbReference>
<dbReference type="GO" id="GO:0016874">
    <property type="term" value="F:ligase activity"/>
    <property type="evidence" value="ECO:0007669"/>
    <property type="project" value="UniProtKB-KW"/>
</dbReference>
<dbReference type="InterPro" id="IPR045851">
    <property type="entry name" value="AMP-bd_C_sf"/>
</dbReference>
<dbReference type="Gene3D" id="3.40.50.12780">
    <property type="entry name" value="N-terminal domain of ligase-like"/>
    <property type="match status" value="1"/>
</dbReference>
<evidence type="ECO:0000259" key="5">
    <source>
        <dbReference type="Pfam" id="PF00501"/>
    </source>
</evidence>
<dbReference type="SUPFAM" id="SSF56801">
    <property type="entry name" value="Acetyl-CoA synthetase-like"/>
    <property type="match status" value="1"/>
</dbReference>
<evidence type="ECO:0000256" key="1">
    <source>
        <dbReference type="ARBA" id="ARBA00006432"/>
    </source>
</evidence>
<comment type="similarity">
    <text evidence="1">Belongs to the ATP-dependent AMP-binding enzyme family.</text>
</comment>
<proteinExistence type="inferred from homology"/>
<evidence type="ECO:0000256" key="2">
    <source>
        <dbReference type="ARBA" id="ARBA00022598"/>
    </source>
</evidence>
<dbReference type="InterPro" id="IPR025110">
    <property type="entry name" value="AMP-bd_C"/>
</dbReference>
<evidence type="ECO:0000313" key="8">
    <source>
        <dbReference type="Proteomes" id="UP000460298"/>
    </source>
</evidence>
<dbReference type="InterPro" id="IPR042099">
    <property type="entry name" value="ANL_N_sf"/>
</dbReference>
<feature type="domain" description="AMP-binding enzyme C-terminal" evidence="6">
    <location>
        <begin position="444"/>
        <end position="518"/>
    </location>
</feature>
<organism evidence="7 8">
    <name type="scientific">Leptonema illini</name>
    <dbReference type="NCBI Taxonomy" id="183"/>
    <lineage>
        <taxon>Bacteria</taxon>
        <taxon>Pseudomonadati</taxon>
        <taxon>Spirochaetota</taxon>
        <taxon>Spirochaetia</taxon>
        <taxon>Leptospirales</taxon>
        <taxon>Leptospiraceae</taxon>
        <taxon>Leptonema</taxon>
    </lineage>
</organism>
<evidence type="ECO:0000313" key="7">
    <source>
        <dbReference type="EMBL" id="KAB2928652.1"/>
    </source>
</evidence>
<dbReference type="InterPro" id="IPR000873">
    <property type="entry name" value="AMP-dep_synth/lig_dom"/>
</dbReference>
<dbReference type="Proteomes" id="UP000460298">
    <property type="component" value="Unassembled WGS sequence"/>
</dbReference>
<dbReference type="Pfam" id="PF00501">
    <property type="entry name" value="AMP-binding"/>
    <property type="match status" value="1"/>
</dbReference>
<comment type="caution">
    <text evidence="7">The sequence shown here is derived from an EMBL/GenBank/DDBJ whole genome shotgun (WGS) entry which is preliminary data.</text>
</comment>
<feature type="domain" description="AMP-dependent synthetase/ligase" evidence="5">
    <location>
        <begin position="17"/>
        <end position="394"/>
    </location>
</feature>
<accession>A0A833LW46</accession>
<dbReference type="Gene3D" id="3.30.300.30">
    <property type="match status" value="1"/>
</dbReference>
<dbReference type="PANTHER" id="PTHR43859">
    <property type="entry name" value="ACYL-ACTIVATING ENZYME"/>
    <property type="match status" value="1"/>
</dbReference>
<dbReference type="AlphaFoldDB" id="A0A833LW46"/>
<reference evidence="7 8" key="1">
    <citation type="submission" date="2019-10" db="EMBL/GenBank/DDBJ databases">
        <title>Extracellular Electron Transfer in a Candidatus Methanoperedens spp. Enrichment Culture.</title>
        <authorList>
            <person name="Berger S."/>
            <person name="Rangel Shaw D."/>
            <person name="Berben T."/>
            <person name="In 'T Zandt M."/>
            <person name="Frank J."/>
            <person name="Reimann J."/>
            <person name="Jetten M.S.M."/>
            <person name="Welte C.U."/>
        </authorList>
    </citation>
    <scope>NUCLEOTIDE SEQUENCE [LARGE SCALE GENOMIC DNA]</scope>
    <source>
        <strain evidence="7">SB12</strain>
    </source>
</reference>
<sequence>MFTADVNHDILSPVSFLDRSARVYPEKTAVIYGDRRYTYREFQARVRRLATALLDAGIGPGAKVVFICPNTPPLLEAHFAVPMIGAVLVCLNTQLSAGEYLQIIDHADAMAVFVDSEHVGPVRAIAEDLDRVGLFVTISDTSGEPLLPGPDYEDFLAKAAPSAPDPALVADEDAVIAINYTSGTTGRPKGVMYSHRATCLHALGEIIETSLAPDSVYLWTLPVFHCNGWGFVWAVTAVGATHVCLRHCQPDGIFRLIERERVSHLCAAPNVLLAMVCHPQAAEVKLRRPLRILTAGASPSPAILQGLEDIGADVTHVYGLTELHGPHSVCAWQAPWTELEPDALIRMKARQGVPYTTSLHMEVIDPLTMQPVAPDGRTIGEVVMRGNNVMLGYYKDQEATEHAFRGGWFHSGDLGVMHPDGYIQIMDRVADIIVRGGDIISSVEVEEVIGRHPDVLEVAVVSAPDPVWGEVPKAFVVPKPGRTPAAEQIIDFCREHHAGFKAPQTVEFCQLPKTATGKTIKARLRNMEWFGCDRKVS</sequence>
<keyword evidence="3" id="KW-0276">Fatty acid metabolism</keyword>
<dbReference type="InterPro" id="IPR020845">
    <property type="entry name" value="AMP-binding_CS"/>
</dbReference>
<protein>
    <submittedName>
        <fullName evidence="7">AMP-binding protein</fullName>
    </submittedName>
</protein>
<keyword evidence="2" id="KW-0436">Ligase</keyword>
<dbReference type="GO" id="GO:0006631">
    <property type="term" value="P:fatty acid metabolic process"/>
    <property type="evidence" value="ECO:0007669"/>
    <property type="project" value="UniProtKB-KW"/>
</dbReference>
<name>A0A833LW46_9LEPT</name>
<dbReference type="PANTHER" id="PTHR43859:SF4">
    <property type="entry name" value="BUTANOATE--COA LIGASE AAE1-RELATED"/>
    <property type="match status" value="1"/>
</dbReference>
<gene>
    <name evidence="7" type="ORF">F9K24_21735</name>
</gene>
<keyword evidence="4" id="KW-0443">Lipid metabolism</keyword>
<dbReference type="Pfam" id="PF13193">
    <property type="entry name" value="AMP-binding_C"/>
    <property type="match status" value="1"/>
</dbReference>
<evidence type="ECO:0000256" key="4">
    <source>
        <dbReference type="ARBA" id="ARBA00023098"/>
    </source>
</evidence>
<dbReference type="EMBL" id="WBUI01000046">
    <property type="protein sequence ID" value="KAB2928652.1"/>
    <property type="molecule type" value="Genomic_DNA"/>
</dbReference>
<evidence type="ECO:0000259" key="6">
    <source>
        <dbReference type="Pfam" id="PF13193"/>
    </source>
</evidence>
<evidence type="ECO:0000256" key="3">
    <source>
        <dbReference type="ARBA" id="ARBA00022832"/>
    </source>
</evidence>